<accession>A0AB39HL16</accession>
<dbReference type="EC" id="4.1.1.97" evidence="3"/>
<dbReference type="PANTHER" id="PTHR43466:SF1">
    <property type="entry name" value="2-OXO-4-HYDROXY-4-CARBOXY-5-UREIDOIMIDAZOLINE DECARBOXYLASE-RELATED"/>
    <property type="match status" value="1"/>
</dbReference>
<feature type="domain" description="Oxo-4-hydroxy-4-carboxy-5-ureidoimidazoline decarboxylase" evidence="7">
    <location>
        <begin position="12"/>
        <end position="155"/>
    </location>
</feature>
<comment type="catalytic activity">
    <reaction evidence="1">
        <text>5-hydroxy-2-oxo-4-ureido-2,5-dihydro-1H-imidazole-5-carboxylate + H(+) = (S)-allantoin + CO2</text>
        <dbReference type="Rhea" id="RHEA:26301"/>
        <dbReference type="ChEBI" id="CHEBI:15378"/>
        <dbReference type="ChEBI" id="CHEBI:15678"/>
        <dbReference type="ChEBI" id="CHEBI:16526"/>
        <dbReference type="ChEBI" id="CHEBI:58639"/>
        <dbReference type="EC" id="4.1.1.97"/>
    </reaction>
</comment>
<reference evidence="8" key="1">
    <citation type="submission" date="2024-07" db="EMBL/GenBank/DDBJ databases">
        <title>Genome Analysis of a Potential Novel Vibrio Species Secreting pH- and Thermo-stable Alginate Lyase and its Application in Producing Alginate Oligosaccharides.</title>
        <authorList>
            <person name="Huang H."/>
            <person name="Bao K."/>
        </authorList>
    </citation>
    <scope>NUCLEOTIDE SEQUENCE</scope>
    <source>
        <strain evidence="8">HB236076</strain>
        <plasmid evidence="8">p-HB236076</plasmid>
    </source>
</reference>
<dbReference type="GO" id="GO:0051997">
    <property type="term" value="F:2-oxo-4-hydroxy-4-carboxy-5-ureidoimidazoline decarboxylase activity"/>
    <property type="evidence" value="ECO:0007669"/>
    <property type="project" value="UniProtKB-EC"/>
</dbReference>
<evidence type="ECO:0000313" key="8">
    <source>
        <dbReference type="EMBL" id="XDK26558.1"/>
    </source>
</evidence>
<proteinExistence type="predicted"/>
<evidence type="ECO:0000256" key="5">
    <source>
        <dbReference type="ARBA" id="ARBA00022793"/>
    </source>
</evidence>
<dbReference type="GO" id="GO:0019628">
    <property type="term" value="P:urate catabolic process"/>
    <property type="evidence" value="ECO:0007669"/>
    <property type="project" value="TreeGrafter"/>
</dbReference>
<dbReference type="RefSeq" id="WP_306099462.1">
    <property type="nucleotide sequence ID" value="NZ_CP162602.1"/>
</dbReference>
<dbReference type="Pfam" id="PF09349">
    <property type="entry name" value="OHCU_decarbox"/>
    <property type="match status" value="1"/>
</dbReference>
<dbReference type="AlphaFoldDB" id="A0AB39HL16"/>
<evidence type="ECO:0000256" key="2">
    <source>
        <dbReference type="ARBA" id="ARBA00004754"/>
    </source>
</evidence>
<dbReference type="InterPro" id="IPR018020">
    <property type="entry name" value="OHCU_decarboxylase"/>
</dbReference>
<keyword evidence="4" id="KW-0659">Purine metabolism</keyword>
<evidence type="ECO:0000256" key="3">
    <source>
        <dbReference type="ARBA" id="ARBA00012257"/>
    </source>
</evidence>
<keyword evidence="8" id="KW-0614">Plasmid</keyword>
<name>A0AB39HL16_9VIBR</name>
<dbReference type="KEGG" id="vih:AB0763_16070"/>
<dbReference type="GO" id="GO:0006144">
    <property type="term" value="P:purine nucleobase metabolic process"/>
    <property type="evidence" value="ECO:0007669"/>
    <property type="project" value="UniProtKB-KW"/>
</dbReference>
<comment type="pathway">
    <text evidence="2">Purine metabolism; urate degradation; (S)-allantoin from urate: step 3/3.</text>
</comment>
<dbReference type="EMBL" id="CP162602">
    <property type="protein sequence ID" value="XDK26558.1"/>
    <property type="molecule type" value="Genomic_DNA"/>
</dbReference>
<protein>
    <recommendedName>
        <fullName evidence="3">2-oxo-4-hydroxy-4-carboxy-5-ureidoimidazoline decarboxylase</fullName>
        <ecNumber evidence="3">4.1.1.97</ecNumber>
    </recommendedName>
</protein>
<keyword evidence="6" id="KW-0456">Lyase</keyword>
<dbReference type="SUPFAM" id="SSF158694">
    <property type="entry name" value="UraD-Like"/>
    <property type="match status" value="1"/>
</dbReference>
<gene>
    <name evidence="8" type="ORF">AB0763_16070</name>
</gene>
<dbReference type="PANTHER" id="PTHR43466">
    <property type="entry name" value="2-OXO-4-HYDROXY-4-CARBOXY-5-UREIDOIMIDAZOLINE DECARBOXYLASE-RELATED"/>
    <property type="match status" value="1"/>
</dbReference>
<keyword evidence="5" id="KW-0210">Decarboxylase</keyword>
<organism evidence="8">
    <name type="scientific">Vibrio sp. HB236076</name>
    <dbReference type="NCBI Taxonomy" id="3232307"/>
    <lineage>
        <taxon>Bacteria</taxon>
        <taxon>Pseudomonadati</taxon>
        <taxon>Pseudomonadota</taxon>
        <taxon>Gammaproteobacteria</taxon>
        <taxon>Vibrionales</taxon>
        <taxon>Vibrionaceae</taxon>
        <taxon>Vibrio</taxon>
    </lineage>
</organism>
<dbReference type="NCBIfam" id="NF010372">
    <property type="entry name" value="PRK13798.1"/>
    <property type="match status" value="1"/>
</dbReference>
<evidence type="ECO:0000256" key="4">
    <source>
        <dbReference type="ARBA" id="ARBA00022631"/>
    </source>
</evidence>
<evidence type="ECO:0000256" key="6">
    <source>
        <dbReference type="ARBA" id="ARBA00023239"/>
    </source>
</evidence>
<evidence type="ECO:0000259" key="7">
    <source>
        <dbReference type="Pfam" id="PF09349"/>
    </source>
</evidence>
<dbReference type="Gene3D" id="1.10.3330.10">
    <property type="entry name" value="Oxo-4-hydroxy-4-carboxy-5-ureidoimidazoline decarboxylase"/>
    <property type="match status" value="1"/>
</dbReference>
<dbReference type="InterPro" id="IPR036778">
    <property type="entry name" value="OHCU_decarboxylase_sf"/>
</dbReference>
<evidence type="ECO:0000256" key="1">
    <source>
        <dbReference type="ARBA" id="ARBA00001163"/>
    </source>
</evidence>
<sequence length="158" mass="18085">MTIHIDPLQWPQLCSSVRWQTLMQAQAPFESEYAFKQAASASFAKLNESDWLEAFAGHPMIGDIESLAKKYGHGKALSEKEQAQVSGAEREVLESLLVDNQTYRDKFGFIFIIFASDKTAEQMLKALRDRINNRREQELENASQEQMKITLNRMEALL</sequence>
<geneLocation type="plasmid" evidence="8">
    <name>p-HB236076</name>
</geneLocation>